<protein>
    <recommendedName>
        <fullName evidence="2">HNH nuclease domain-containing protein</fullName>
    </recommendedName>
</protein>
<evidence type="ECO:0000259" key="2">
    <source>
        <dbReference type="SMART" id="SM00507"/>
    </source>
</evidence>
<dbReference type="SMART" id="SM00507">
    <property type="entry name" value="HNHc"/>
    <property type="match status" value="1"/>
</dbReference>
<dbReference type="AlphaFoldDB" id="A0A2S3Z7N5"/>
<reference evidence="3 4" key="1">
    <citation type="submission" date="2018-01" db="EMBL/GenBank/DDBJ databases">
        <title>Cryobacterium sp. nov., from glaciers in China.</title>
        <authorList>
            <person name="Liu Q."/>
            <person name="Xin Y.-H."/>
        </authorList>
    </citation>
    <scope>NUCLEOTIDE SEQUENCE [LARGE SCALE GENOMIC DNA]</scope>
    <source>
        <strain evidence="3 4">TMB1-8</strain>
    </source>
</reference>
<feature type="region of interest" description="Disordered" evidence="1">
    <location>
        <begin position="573"/>
        <end position="599"/>
    </location>
</feature>
<comment type="caution">
    <text evidence="3">The sequence shown here is derived from an EMBL/GenBank/DDBJ whole genome shotgun (WGS) entry which is preliminary data.</text>
</comment>
<evidence type="ECO:0000313" key="4">
    <source>
        <dbReference type="Proteomes" id="UP000237104"/>
    </source>
</evidence>
<feature type="region of interest" description="Disordered" evidence="1">
    <location>
        <begin position="266"/>
        <end position="285"/>
    </location>
</feature>
<dbReference type="CDD" id="cd00085">
    <property type="entry name" value="HNHc"/>
    <property type="match status" value="1"/>
</dbReference>
<dbReference type="EMBL" id="PPXF01000058">
    <property type="protein sequence ID" value="POH61575.1"/>
    <property type="molecule type" value="Genomic_DNA"/>
</dbReference>
<dbReference type="RefSeq" id="WP_103431750.1">
    <property type="nucleotide sequence ID" value="NZ_PPXF01000058.1"/>
</dbReference>
<feature type="compositionally biased region" description="Low complexity" evidence="1">
    <location>
        <begin position="7"/>
        <end position="20"/>
    </location>
</feature>
<feature type="region of interest" description="Disordered" evidence="1">
    <location>
        <begin position="1"/>
        <end position="85"/>
    </location>
</feature>
<dbReference type="InterPro" id="IPR003870">
    <property type="entry name" value="DUF222"/>
</dbReference>
<organism evidence="3 4">
    <name type="scientific">Cryobacterium zongtaii</name>
    <dbReference type="NCBI Taxonomy" id="1259217"/>
    <lineage>
        <taxon>Bacteria</taxon>
        <taxon>Bacillati</taxon>
        <taxon>Actinomycetota</taxon>
        <taxon>Actinomycetes</taxon>
        <taxon>Micrococcales</taxon>
        <taxon>Microbacteriaceae</taxon>
        <taxon>Cryobacterium</taxon>
    </lineage>
</organism>
<dbReference type="InterPro" id="IPR003615">
    <property type="entry name" value="HNH_nuc"/>
</dbReference>
<evidence type="ECO:0000256" key="1">
    <source>
        <dbReference type="SAM" id="MobiDB-lite"/>
    </source>
</evidence>
<gene>
    <name evidence="3" type="ORF">C3B59_13170</name>
</gene>
<dbReference type="Pfam" id="PF02720">
    <property type="entry name" value="DUF222"/>
    <property type="match status" value="1"/>
</dbReference>
<proteinExistence type="predicted"/>
<name>A0A2S3Z7N5_9MICO</name>
<feature type="compositionally biased region" description="Low complexity" evidence="1">
    <location>
        <begin position="51"/>
        <end position="60"/>
    </location>
</feature>
<dbReference type="Gene3D" id="1.10.30.50">
    <property type="match status" value="1"/>
</dbReference>
<dbReference type="Proteomes" id="UP000237104">
    <property type="component" value="Unassembled WGS sequence"/>
</dbReference>
<feature type="compositionally biased region" description="Basic and acidic residues" evidence="1">
    <location>
        <begin position="586"/>
        <end position="599"/>
    </location>
</feature>
<feature type="domain" description="HNH nuclease" evidence="2">
    <location>
        <begin position="496"/>
        <end position="548"/>
    </location>
</feature>
<evidence type="ECO:0000313" key="3">
    <source>
        <dbReference type="EMBL" id="POH61575.1"/>
    </source>
</evidence>
<accession>A0A2S3Z7N5</accession>
<sequence length="599" mass="63105">MDDELDSGSTAPTGTTPTGSNVHDWNTGLSGPDPLTGPDVHSLSGTSDMEGAAAAHTAAGPTGGLSRAGRAPSKPRPEWRDPAELPGVQCAHTGAFGQKLQALDDAARTVMAVMDSIDVNALSDPEVVALTQMVERTGRPVDAARVATATVVGYRARTGLGSESLAWRLGTSHPTDLLIRLTGMSGPEMKRRVALGEKVAPRMLGGTVLEPEFPFVAAALAAGEIGLDAAENIVKGLADYKVHGRFDADQSLVAGGEAELVESATGSVFGRTPGPGDTANADATDPVCTGPVRRLGASAGFTFPADRIREMAATWQAVLNPDGAAPTAEILEAKSTFSFGKLSQGLHPLRGGVTPELKGIMQNLFNTFLSARSAPAFPSADEQQRIEAGELVPGEILDERDGGQKRADILRGILVQVAQDPRTPTMGGMPPTVMVHVNAHDLVTGVGVGWIDGVEGPISMKTINQMIDNGGFRPVFFGGTGAVLALGDTVRCFTPLQRRAITARDGGCIIPCCTCPPQWTEVHHVTPWQHGGPTNVSNGVLLCWRHHHGIDNAGGWKIRMVLGMPEVKAPHWIDPTGTWRKPPQHRAHDPKTRRPPHTE</sequence>